<evidence type="ECO:0000256" key="2">
    <source>
        <dbReference type="ARBA" id="ARBA00022792"/>
    </source>
</evidence>
<protein>
    <submittedName>
        <fullName evidence="8">IMP1 inner mitochondrial membrane peptidase-like</fullName>
    </submittedName>
</protein>
<dbReference type="PANTHER" id="PTHR12383">
    <property type="entry name" value="PROTEASE FAMILY S26 MITOCHONDRIAL INNER MEMBRANE PROTEASE-RELATED"/>
    <property type="match status" value="1"/>
</dbReference>
<dbReference type="Proteomes" id="UP000664203">
    <property type="component" value="Unassembled WGS sequence"/>
</dbReference>
<accession>A0A8H3EVK1</accession>
<evidence type="ECO:0000259" key="7">
    <source>
        <dbReference type="Pfam" id="PF10502"/>
    </source>
</evidence>
<feature type="region of interest" description="Disordered" evidence="6">
    <location>
        <begin position="296"/>
        <end position="315"/>
    </location>
</feature>
<evidence type="ECO:0000256" key="5">
    <source>
        <dbReference type="ARBA" id="ARBA00023136"/>
    </source>
</evidence>
<dbReference type="InterPro" id="IPR036286">
    <property type="entry name" value="LexA/Signal_pep-like_sf"/>
</dbReference>
<comment type="caution">
    <text evidence="8">The sequence shown here is derived from an EMBL/GenBank/DDBJ whole genome shotgun (WGS) entry which is preliminary data.</text>
</comment>
<dbReference type="GO" id="GO:0006465">
    <property type="term" value="P:signal peptide processing"/>
    <property type="evidence" value="ECO:0007669"/>
    <property type="project" value="InterPro"/>
</dbReference>
<dbReference type="GO" id="GO:0006627">
    <property type="term" value="P:protein processing involved in protein targeting to mitochondrion"/>
    <property type="evidence" value="ECO:0007669"/>
    <property type="project" value="TreeGrafter"/>
</dbReference>
<keyword evidence="9" id="KW-1185">Reference proteome</keyword>
<dbReference type="AlphaFoldDB" id="A0A8H3EVK1"/>
<evidence type="ECO:0000313" key="9">
    <source>
        <dbReference type="Proteomes" id="UP000664203"/>
    </source>
</evidence>
<feature type="domain" description="Peptidase S26" evidence="7">
    <location>
        <begin position="218"/>
        <end position="258"/>
    </location>
</feature>
<dbReference type="InterPro" id="IPR019533">
    <property type="entry name" value="Peptidase_S26"/>
</dbReference>
<evidence type="ECO:0000256" key="3">
    <source>
        <dbReference type="ARBA" id="ARBA00022801"/>
    </source>
</evidence>
<dbReference type="PANTHER" id="PTHR12383:SF16">
    <property type="entry name" value="MITOCHONDRIAL INNER MEMBRANE PROTEASE SUBUNIT 1"/>
    <property type="match status" value="1"/>
</dbReference>
<dbReference type="InterPro" id="IPR052064">
    <property type="entry name" value="Mito_IMP1_subunit"/>
</dbReference>
<evidence type="ECO:0000313" key="8">
    <source>
        <dbReference type="EMBL" id="CAF9913471.1"/>
    </source>
</evidence>
<dbReference type="OrthoDB" id="308440at2759"/>
<keyword evidence="5" id="KW-0472">Membrane</keyword>
<keyword evidence="4" id="KW-0496">Mitochondrion</keyword>
<dbReference type="CDD" id="cd06530">
    <property type="entry name" value="S26_SPase_I"/>
    <property type="match status" value="1"/>
</dbReference>
<dbReference type="Gene3D" id="2.10.109.10">
    <property type="entry name" value="Umud Fragment, subunit A"/>
    <property type="match status" value="1"/>
</dbReference>
<reference evidence="8" key="1">
    <citation type="submission" date="2021-03" db="EMBL/GenBank/DDBJ databases">
        <authorList>
            <person name="Tagirdzhanova G."/>
        </authorList>
    </citation>
    <scope>NUCLEOTIDE SEQUENCE</scope>
</reference>
<sequence length="315" mass="36893">MTLRRLQPLLQIATPWWGSRPGPRRAFQIQRCLFYGTKREEEGFPYENIYRPRGKREELLRKLVFPRNYEPTLYRIWWTMKWTPLLLKTLVVLGVRYTFWRMRNPRPSGKEDVVVKSRIGRFFCDLFTLEEFHEVLNTTMQPWGFFAMASGRSMRPTFSGNPAITYASYAYVKSQDVSVGDVVRVLGPNLDSDNGVLCKRVAAIERARIYVNSGSYETREIPQGCCFVLGDNPSESRDSRQFGALPIEAIWSKMRFRWGLDGFYWINHNQRPWEENGVIKHKKPVVKKPNVVFIPKVKPPPPLSSPKKERKNPRM</sequence>
<evidence type="ECO:0000256" key="6">
    <source>
        <dbReference type="SAM" id="MobiDB-lite"/>
    </source>
</evidence>
<gene>
    <name evidence="8" type="primary">IMMP1L</name>
    <name evidence="8" type="ORF">ALECFALPRED_008830</name>
</gene>
<dbReference type="GO" id="GO:0004252">
    <property type="term" value="F:serine-type endopeptidase activity"/>
    <property type="evidence" value="ECO:0007669"/>
    <property type="project" value="InterPro"/>
</dbReference>
<keyword evidence="3" id="KW-0378">Hydrolase</keyword>
<keyword evidence="2" id="KW-0999">Mitochondrion inner membrane</keyword>
<comment type="subcellular location">
    <subcellularLocation>
        <location evidence="1">Mitochondrion inner membrane</location>
    </subcellularLocation>
</comment>
<proteinExistence type="predicted"/>
<dbReference type="Pfam" id="PF10502">
    <property type="entry name" value="Peptidase_S26"/>
    <property type="match status" value="1"/>
</dbReference>
<dbReference type="SUPFAM" id="SSF51306">
    <property type="entry name" value="LexA/Signal peptidase"/>
    <property type="match status" value="1"/>
</dbReference>
<evidence type="ECO:0000256" key="4">
    <source>
        <dbReference type="ARBA" id="ARBA00023128"/>
    </source>
</evidence>
<organism evidence="8 9">
    <name type="scientific">Alectoria fallacina</name>
    <dbReference type="NCBI Taxonomy" id="1903189"/>
    <lineage>
        <taxon>Eukaryota</taxon>
        <taxon>Fungi</taxon>
        <taxon>Dikarya</taxon>
        <taxon>Ascomycota</taxon>
        <taxon>Pezizomycotina</taxon>
        <taxon>Lecanoromycetes</taxon>
        <taxon>OSLEUM clade</taxon>
        <taxon>Lecanoromycetidae</taxon>
        <taxon>Lecanorales</taxon>
        <taxon>Lecanorineae</taxon>
        <taxon>Parmeliaceae</taxon>
        <taxon>Alectoria</taxon>
    </lineage>
</organism>
<evidence type="ECO:0000256" key="1">
    <source>
        <dbReference type="ARBA" id="ARBA00004273"/>
    </source>
</evidence>
<dbReference type="EMBL" id="CAJPDR010000062">
    <property type="protein sequence ID" value="CAF9913471.1"/>
    <property type="molecule type" value="Genomic_DNA"/>
</dbReference>
<name>A0A8H3EVK1_9LECA</name>
<dbReference type="GO" id="GO:0042720">
    <property type="term" value="C:mitochondrial inner membrane peptidase complex"/>
    <property type="evidence" value="ECO:0007669"/>
    <property type="project" value="TreeGrafter"/>
</dbReference>